<feature type="transmembrane region" description="Helical" evidence="2">
    <location>
        <begin position="29"/>
        <end position="50"/>
    </location>
</feature>
<feature type="compositionally biased region" description="Polar residues" evidence="1">
    <location>
        <begin position="1"/>
        <end position="15"/>
    </location>
</feature>
<dbReference type="KEGG" id="senf:GJR95_40180"/>
<keyword evidence="2" id="KW-0812">Transmembrane</keyword>
<evidence type="ECO:0000256" key="1">
    <source>
        <dbReference type="SAM" id="MobiDB-lite"/>
    </source>
</evidence>
<feature type="region of interest" description="Disordered" evidence="1">
    <location>
        <begin position="40"/>
        <end position="120"/>
    </location>
</feature>
<gene>
    <name evidence="3" type="ORF">GJR95_40180</name>
</gene>
<feature type="region of interest" description="Disordered" evidence="1">
    <location>
        <begin position="1"/>
        <end position="24"/>
    </location>
</feature>
<keyword evidence="2" id="KW-0472">Membrane</keyword>
<dbReference type="SUPFAM" id="SSF69318">
    <property type="entry name" value="Integrin alpha N-terminal domain"/>
    <property type="match status" value="1"/>
</dbReference>
<dbReference type="EMBL" id="CP045997">
    <property type="protein sequence ID" value="QHW00875.1"/>
    <property type="molecule type" value="Genomic_DNA"/>
</dbReference>
<feature type="compositionally biased region" description="Low complexity" evidence="1">
    <location>
        <begin position="105"/>
        <end position="118"/>
    </location>
</feature>
<dbReference type="Proteomes" id="UP000464577">
    <property type="component" value="Chromosome"/>
</dbReference>
<evidence type="ECO:0000313" key="4">
    <source>
        <dbReference type="Proteomes" id="UP000464577"/>
    </source>
</evidence>
<name>A0A6P1W7J7_9BACT</name>
<keyword evidence="2" id="KW-1133">Transmembrane helix</keyword>
<protein>
    <submittedName>
        <fullName evidence="3">Uncharacterized protein</fullName>
    </submittedName>
</protein>
<feature type="compositionally biased region" description="Polar residues" evidence="1">
    <location>
        <begin position="83"/>
        <end position="104"/>
    </location>
</feature>
<accession>A0A6P1W7J7</accession>
<dbReference type="AlphaFoldDB" id="A0A6P1W7J7"/>
<dbReference type="InterPro" id="IPR028994">
    <property type="entry name" value="Integrin_alpha_N"/>
</dbReference>
<organism evidence="3 4">
    <name type="scientific">Spirosoma endbachense</name>
    <dbReference type="NCBI Taxonomy" id="2666025"/>
    <lineage>
        <taxon>Bacteria</taxon>
        <taxon>Pseudomonadati</taxon>
        <taxon>Bacteroidota</taxon>
        <taxon>Cytophagia</taxon>
        <taxon>Cytophagales</taxon>
        <taxon>Cytophagaceae</taxon>
        <taxon>Spirosoma</taxon>
    </lineage>
</organism>
<evidence type="ECO:0000313" key="3">
    <source>
        <dbReference type="EMBL" id="QHW00875.1"/>
    </source>
</evidence>
<keyword evidence="4" id="KW-1185">Reference proteome</keyword>
<sequence length="484" mass="51797">MNPTSESFDQPTQVGTTGGKKLTRKQKSLIYAGLGGVAALGGGSALAWGMSKDGEANENHPKTEPKPASDAHASVEEPKKTTETPADSTHVTNQHGSAKPSTDPTHSTTQTNETTNTNDPMVATHVTDEMSFDDAFKTARQEVGAGGYFEWNGNLYNTYYKEEWDALSAKDREEYVATVYGDGTNTDHHASYSSTASYEANKPEVKVGEYNGHIVGLGDADHDGDAEAVVIDGTVGFVDKNNDGILETRVELDPTTHQVTAQSPMATTYEAPKMSDLNASASGSSTTVSTANGQVEVHRVEYQGHDLILGDTNHDGDAEVLIMDETNGFVDADNDGIMETRVELDPTTHQVTGKSAMTEVYHAPSMTAFDARQNQNTATATETKPDVEVIKTSVDGHEVALSDTNHDGYVDVMVMDNGIGAVDKDGDHQFETAVRVDMNTGEVVAVAPLEHVHDAPTMDSINTGEHADVAHDYDNNADVSEWVA</sequence>
<evidence type="ECO:0000256" key="2">
    <source>
        <dbReference type="SAM" id="Phobius"/>
    </source>
</evidence>
<reference evidence="3 4" key="1">
    <citation type="submission" date="2019-11" db="EMBL/GenBank/DDBJ databases">
        <title>Spirosoma endbachense sp. nov., isolated from a natural salt meadow.</title>
        <authorList>
            <person name="Rojas J."/>
            <person name="Ambika Manirajan B."/>
            <person name="Ratering S."/>
            <person name="Suarez C."/>
            <person name="Geissler-Plaum R."/>
            <person name="Schnell S."/>
        </authorList>
    </citation>
    <scope>NUCLEOTIDE SEQUENCE [LARGE SCALE GENOMIC DNA]</scope>
    <source>
        <strain evidence="3 4">I-24</strain>
    </source>
</reference>
<dbReference type="RefSeq" id="WP_162391270.1">
    <property type="nucleotide sequence ID" value="NZ_CP045997.1"/>
</dbReference>
<proteinExistence type="predicted"/>
<feature type="compositionally biased region" description="Basic and acidic residues" evidence="1">
    <location>
        <begin position="52"/>
        <end position="82"/>
    </location>
</feature>